<dbReference type="Proteomes" id="UP000663929">
    <property type="component" value="Chromosome"/>
</dbReference>
<name>A0A8A4TJI3_SULCO</name>
<evidence type="ECO:0000313" key="5">
    <source>
        <dbReference type="Proteomes" id="UP000663929"/>
    </source>
</evidence>
<dbReference type="Pfam" id="PF18203">
    <property type="entry name" value="IPTL-CTERM"/>
    <property type="match status" value="1"/>
</dbReference>
<evidence type="ECO:0000256" key="2">
    <source>
        <dbReference type="SAM" id="SignalP"/>
    </source>
</evidence>
<evidence type="ECO:0000256" key="1">
    <source>
        <dbReference type="SAM" id="Phobius"/>
    </source>
</evidence>
<dbReference type="EMBL" id="CP071793">
    <property type="protein sequence ID" value="QTD49710.1"/>
    <property type="molecule type" value="Genomic_DNA"/>
</dbReference>
<keyword evidence="2" id="KW-0732">Signal</keyword>
<dbReference type="InterPro" id="IPR013320">
    <property type="entry name" value="ConA-like_dom_sf"/>
</dbReference>
<evidence type="ECO:0000259" key="3">
    <source>
        <dbReference type="Pfam" id="PF18203"/>
    </source>
</evidence>
<sequence length="349" mass="37100">MKFRLLLFLAFTVPLIAQKPEPSTATNALTAPVFQRGGTDSYETSFESSEGFATGFLGTQTATNWTIFTASTTQPTISAADAHQGTQSMNIDKDDANTTGTLLGGFSPQIAPSDATAVQRCQVWVKITPGGGGDYDVAPQSPTQGFLTARVNFRFNGPVRVLDGGSFVETGTNWTENQWHFLEIVLDPVAETLDYYLDSNLIYQATTLLGGTTMEQVVLISDNWNDGDSVFYDELAFGILDPCTIDSVVVSGNSATITGECDAIDIYARNANTGAVELIASGVVLDGSYTINGIPNDSQIIAVAAGGDVADGVASANFSVPTLGEWGLIAFTMMLMSGGLLYMRRQRQA</sequence>
<dbReference type="SUPFAM" id="SSF49899">
    <property type="entry name" value="Concanavalin A-like lectins/glucanases"/>
    <property type="match status" value="1"/>
</dbReference>
<accession>A0A8A4TJI3</accession>
<organism evidence="4 5">
    <name type="scientific">Sulfidibacter corallicola</name>
    <dbReference type="NCBI Taxonomy" id="2818388"/>
    <lineage>
        <taxon>Bacteria</taxon>
        <taxon>Pseudomonadati</taxon>
        <taxon>Acidobacteriota</taxon>
        <taxon>Holophagae</taxon>
        <taxon>Acanthopleuribacterales</taxon>
        <taxon>Acanthopleuribacteraceae</taxon>
        <taxon>Sulfidibacter</taxon>
    </lineage>
</organism>
<keyword evidence="1" id="KW-1133">Transmembrane helix</keyword>
<dbReference type="RefSeq" id="WP_237379341.1">
    <property type="nucleotide sequence ID" value="NZ_CP071793.1"/>
</dbReference>
<proteinExistence type="predicted"/>
<reference evidence="4" key="1">
    <citation type="submission" date="2021-03" db="EMBL/GenBank/DDBJ databases">
        <title>Acanthopleuribacteraceae sp. M133.</title>
        <authorList>
            <person name="Wang G."/>
        </authorList>
    </citation>
    <scope>NUCLEOTIDE SEQUENCE</scope>
    <source>
        <strain evidence="4">M133</strain>
    </source>
</reference>
<dbReference type="Gene3D" id="2.60.120.260">
    <property type="entry name" value="Galactose-binding domain-like"/>
    <property type="match status" value="1"/>
</dbReference>
<evidence type="ECO:0000313" key="4">
    <source>
        <dbReference type="EMBL" id="QTD49710.1"/>
    </source>
</evidence>
<dbReference type="KEGG" id="scor:J3U87_29350"/>
<dbReference type="InterPro" id="IPR026442">
    <property type="entry name" value="IPTL_CTERM"/>
</dbReference>
<protein>
    <recommendedName>
        <fullName evidence="3">IPTL-CTERM protein sorting domain-containing protein</fullName>
    </recommendedName>
</protein>
<gene>
    <name evidence="4" type="ORF">J3U87_29350</name>
</gene>
<feature type="chain" id="PRO_5035262146" description="IPTL-CTERM protein sorting domain-containing protein" evidence="2">
    <location>
        <begin position="20"/>
        <end position="349"/>
    </location>
</feature>
<dbReference type="AlphaFoldDB" id="A0A8A4TJI3"/>
<feature type="signal peptide" evidence="2">
    <location>
        <begin position="1"/>
        <end position="19"/>
    </location>
</feature>
<keyword evidence="1" id="KW-0812">Transmembrane</keyword>
<feature type="transmembrane region" description="Helical" evidence="1">
    <location>
        <begin position="326"/>
        <end position="343"/>
    </location>
</feature>
<keyword evidence="1" id="KW-0472">Membrane</keyword>
<keyword evidence="5" id="KW-1185">Reference proteome</keyword>
<feature type="domain" description="IPTL-CTERM protein sorting" evidence="3">
    <location>
        <begin position="319"/>
        <end position="347"/>
    </location>
</feature>